<comment type="caution">
    <text evidence="1">The sequence shown here is derived from an EMBL/GenBank/DDBJ whole genome shotgun (WGS) entry which is preliminary data.</text>
</comment>
<dbReference type="EMBL" id="MLJW01006885">
    <property type="protein sequence ID" value="OIQ66027.1"/>
    <property type="molecule type" value="Genomic_DNA"/>
</dbReference>
<evidence type="ECO:0000313" key="1">
    <source>
        <dbReference type="EMBL" id="OIQ66027.1"/>
    </source>
</evidence>
<organism evidence="1">
    <name type="scientific">mine drainage metagenome</name>
    <dbReference type="NCBI Taxonomy" id="410659"/>
    <lineage>
        <taxon>unclassified sequences</taxon>
        <taxon>metagenomes</taxon>
        <taxon>ecological metagenomes</taxon>
    </lineage>
</organism>
<sequence length="53" mass="5807">MPAERQMTVGKAAITVVHRHVKAIAQQARRQMAAQIAQSNIAVLRHLLPLNPA</sequence>
<protein>
    <submittedName>
        <fullName evidence="1">Uncharacterized protein</fullName>
    </submittedName>
</protein>
<proteinExistence type="predicted"/>
<name>A0A1J5PL63_9ZZZZ</name>
<reference evidence="1" key="1">
    <citation type="submission" date="2016-10" db="EMBL/GenBank/DDBJ databases">
        <title>Sequence of Gallionella enrichment culture.</title>
        <authorList>
            <person name="Poehlein A."/>
            <person name="Muehling M."/>
            <person name="Daniel R."/>
        </authorList>
    </citation>
    <scope>NUCLEOTIDE SEQUENCE</scope>
</reference>
<accession>A0A1J5PL63</accession>
<gene>
    <name evidence="1" type="ORF">GALL_524100</name>
</gene>
<dbReference type="AlphaFoldDB" id="A0A1J5PL63"/>